<keyword evidence="2" id="KW-1185">Reference proteome</keyword>
<dbReference type="EMBL" id="JAXQPW010000003">
    <property type="protein sequence ID" value="MDZ5662305.1"/>
    <property type="molecule type" value="Genomic_DNA"/>
</dbReference>
<dbReference type="RefSeq" id="WP_322424397.1">
    <property type="nucleotide sequence ID" value="NZ_JAXQPW010000003.1"/>
</dbReference>
<organism evidence="1 2">
    <name type="scientific">Nocardioides renjunii</name>
    <dbReference type="NCBI Taxonomy" id="3095075"/>
    <lineage>
        <taxon>Bacteria</taxon>
        <taxon>Bacillati</taxon>
        <taxon>Actinomycetota</taxon>
        <taxon>Actinomycetes</taxon>
        <taxon>Propionibacteriales</taxon>
        <taxon>Nocardioidaceae</taxon>
        <taxon>Nocardioides</taxon>
    </lineage>
</organism>
<protein>
    <submittedName>
        <fullName evidence="1">Uncharacterized protein</fullName>
    </submittedName>
</protein>
<comment type="caution">
    <text evidence="1">The sequence shown here is derived from an EMBL/GenBank/DDBJ whole genome shotgun (WGS) entry which is preliminary data.</text>
</comment>
<gene>
    <name evidence="1" type="ORF">SFC79_11055</name>
</gene>
<reference evidence="1 2" key="1">
    <citation type="submission" date="2023-11" db="EMBL/GenBank/DDBJ databases">
        <title>Novel species in genus Nocardioides.</title>
        <authorList>
            <person name="Zhou H."/>
        </authorList>
    </citation>
    <scope>NUCLEOTIDE SEQUENCE [LARGE SCALE GENOMIC DNA]</scope>
    <source>
        <strain evidence="1 2">S-58</strain>
    </source>
</reference>
<sequence>MWVDSNGVLHTVGLPDPADVMTGEFRRGVDALLAAERERLSDMVDEVQTRLLEMD</sequence>
<proteinExistence type="predicted"/>
<evidence type="ECO:0000313" key="2">
    <source>
        <dbReference type="Proteomes" id="UP001291999"/>
    </source>
</evidence>
<accession>A0ABU5KD08</accession>
<name>A0ABU5KD08_9ACTN</name>
<evidence type="ECO:0000313" key="1">
    <source>
        <dbReference type="EMBL" id="MDZ5662305.1"/>
    </source>
</evidence>
<dbReference type="Proteomes" id="UP001291999">
    <property type="component" value="Unassembled WGS sequence"/>
</dbReference>